<dbReference type="RefSeq" id="WP_011964090.1">
    <property type="nucleotide sequence ID" value="NZ_BJSV01000015.1"/>
</dbReference>
<dbReference type="GO" id="GO:0034765">
    <property type="term" value="P:regulation of monoatomic ion transmembrane transport"/>
    <property type="evidence" value="ECO:0007669"/>
    <property type="project" value="TreeGrafter"/>
</dbReference>
<dbReference type="PANTHER" id="PTHR11767">
    <property type="entry name" value="INWARD RECTIFIER POTASSIUM CHANNEL"/>
    <property type="match status" value="1"/>
</dbReference>
<keyword evidence="4" id="KW-0812">Transmembrane</keyword>
<dbReference type="GO" id="GO:0034702">
    <property type="term" value="C:monoatomic ion channel complex"/>
    <property type="evidence" value="ECO:0007669"/>
    <property type="project" value="UniProtKB-KW"/>
</dbReference>
<dbReference type="KEGG" id="fpv:IA03_09770"/>
<dbReference type="Gene3D" id="2.60.40.1400">
    <property type="entry name" value="G protein-activated inward rectifier potassium channel 1"/>
    <property type="match status" value="1"/>
</dbReference>
<dbReference type="GO" id="GO:0005886">
    <property type="term" value="C:plasma membrane"/>
    <property type="evidence" value="ECO:0007669"/>
    <property type="project" value="TreeGrafter"/>
</dbReference>
<dbReference type="KEGG" id="fpw:IA04_09710"/>
<gene>
    <name evidence="11" type="ORF">H0H26_05605</name>
</gene>
<name>A0A075RUS4_FLAPS</name>
<keyword evidence="5" id="KW-0851">Voltage-gated channel</keyword>
<evidence type="ECO:0000256" key="6">
    <source>
        <dbReference type="ARBA" id="ARBA00022958"/>
    </source>
</evidence>
<evidence type="ECO:0000256" key="8">
    <source>
        <dbReference type="ARBA" id="ARBA00023065"/>
    </source>
</evidence>
<keyword evidence="7" id="KW-1133">Transmembrane helix</keyword>
<evidence type="ECO:0000256" key="7">
    <source>
        <dbReference type="ARBA" id="ARBA00022989"/>
    </source>
</evidence>
<dbReference type="Pfam" id="PF07885">
    <property type="entry name" value="Ion_trans_2"/>
    <property type="match status" value="1"/>
</dbReference>
<reference evidence="11 12" key="1">
    <citation type="submission" date="2020-07" db="EMBL/GenBank/DDBJ databases">
        <title>Genomic characterization of Flavobacterium psychrophilum strains.</title>
        <authorList>
            <person name="Castillo D."/>
            <person name="Jorgensen J."/>
            <person name="Middelboe M."/>
        </authorList>
    </citation>
    <scope>NUCLEOTIDE SEQUENCE [LARGE SCALE GENOMIC DNA]</scope>
    <source>
        <strain evidence="11 12">FPS-R7</strain>
    </source>
</reference>
<evidence type="ECO:0000313" key="12">
    <source>
        <dbReference type="Proteomes" id="UP000596329"/>
    </source>
</evidence>
<evidence type="ECO:0000256" key="2">
    <source>
        <dbReference type="ARBA" id="ARBA00022448"/>
    </source>
</evidence>
<evidence type="ECO:0000256" key="5">
    <source>
        <dbReference type="ARBA" id="ARBA00022882"/>
    </source>
</evidence>
<keyword evidence="2" id="KW-0813">Transport</keyword>
<organism evidence="11 12">
    <name type="scientific">Flavobacterium psychrophilum</name>
    <dbReference type="NCBI Taxonomy" id="96345"/>
    <lineage>
        <taxon>Bacteria</taxon>
        <taxon>Pseudomonadati</taxon>
        <taxon>Bacteroidota</taxon>
        <taxon>Flavobacteriia</taxon>
        <taxon>Flavobacteriales</taxon>
        <taxon>Flavobacteriaceae</taxon>
        <taxon>Flavobacterium</taxon>
    </lineage>
</organism>
<dbReference type="OMA" id="QGQTCLM"/>
<accession>A0A075RUS4</accession>
<comment type="subcellular location">
    <subcellularLocation>
        <location evidence="1">Membrane</location>
        <topology evidence="1">Multi-pass membrane protein</topology>
    </subcellularLocation>
</comment>
<dbReference type="SUPFAM" id="SSF81324">
    <property type="entry name" value="Voltage-gated potassium channels"/>
    <property type="match status" value="1"/>
</dbReference>
<dbReference type="InterPro" id="IPR013518">
    <property type="entry name" value="K_chnl_inward-rec_Kir_cyto"/>
</dbReference>
<dbReference type="KEGG" id="fpc:FPSM_00803"/>
<dbReference type="AlphaFoldDB" id="A0A075RUS4"/>
<dbReference type="InterPro" id="IPR013099">
    <property type="entry name" value="K_chnl_dom"/>
</dbReference>
<dbReference type="Proteomes" id="UP000596329">
    <property type="component" value="Chromosome"/>
</dbReference>
<dbReference type="InterPro" id="IPR016449">
    <property type="entry name" value="K_chnl_inward-rec_Kir"/>
</dbReference>
<dbReference type="SUPFAM" id="SSF81296">
    <property type="entry name" value="E set domains"/>
    <property type="match status" value="1"/>
</dbReference>
<evidence type="ECO:0000313" key="11">
    <source>
        <dbReference type="EMBL" id="QRE05063.1"/>
    </source>
</evidence>
<keyword evidence="6" id="KW-0630">Potassium</keyword>
<dbReference type="EMBL" id="CP059075">
    <property type="protein sequence ID" value="QRE05063.1"/>
    <property type="molecule type" value="Genomic_DNA"/>
</dbReference>
<dbReference type="Pfam" id="PF17655">
    <property type="entry name" value="IRK_C"/>
    <property type="match status" value="1"/>
</dbReference>
<evidence type="ECO:0000256" key="3">
    <source>
        <dbReference type="ARBA" id="ARBA00022538"/>
    </source>
</evidence>
<dbReference type="GeneID" id="66551828"/>
<dbReference type="PRINTS" id="PR01320">
    <property type="entry name" value="KIRCHANNEL"/>
</dbReference>
<evidence type="ECO:0000256" key="1">
    <source>
        <dbReference type="ARBA" id="ARBA00004141"/>
    </source>
</evidence>
<dbReference type="GO" id="GO:1990573">
    <property type="term" value="P:potassium ion import across plasma membrane"/>
    <property type="evidence" value="ECO:0007669"/>
    <property type="project" value="TreeGrafter"/>
</dbReference>
<dbReference type="Gene3D" id="1.10.287.70">
    <property type="match status" value="1"/>
</dbReference>
<evidence type="ECO:0000256" key="4">
    <source>
        <dbReference type="ARBA" id="ARBA00022692"/>
    </source>
</evidence>
<proteinExistence type="predicted"/>
<evidence type="ECO:0000256" key="9">
    <source>
        <dbReference type="ARBA" id="ARBA00023136"/>
    </source>
</evidence>
<keyword evidence="9" id="KW-0472">Membrane</keyword>
<dbReference type="KEGG" id="fpq:IB65_09995"/>
<dbReference type="GO" id="GO:0005242">
    <property type="term" value="F:inward rectifier potassium channel activity"/>
    <property type="evidence" value="ECO:0007669"/>
    <property type="project" value="InterPro"/>
</dbReference>
<keyword evidence="8" id="KW-0406">Ion transport</keyword>
<sequence>MKVFKKTRKNLKTDNQTGFGTNASNYGGRFLAKDGSANIEKRGLPFFDQISWFHTLLRLPAWKFQLMIFLVFIFVNFIFATIYYFIGIEHLNGIIASSEIEKFGQIYFFSAQTFTTVGYGHISPEGFLTSAVASGEALIGLLGFAIATGLFYGRFSRPKAHLKFSENAIIAPFQGGKSLMIRVASYKNTNLTDAEAKLTLAMTVEENGVYVNRFFPLDLEYSTINALTLSWTLVHHITEESPLFEFTKDDFANEKGEVLVFLKAFDEMFSNTVAIRTSYIFKEIVYGAKFLQMFKHSNDNTKTIIHIDKLNLFEEINF</sequence>
<dbReference type="KEGG" id="fpk:IA06_09715"/>
<dbReference type="InterPro" id="IPR014756">
    <property type="entry name" value="Ig_E-set"/>
</dbReference>
<dbReference type="InterPro" id="IPR041647">
    <property type="entry name" value="IRK_C"/>
</dbReference>
<protein>
    <submittedName>
        <fullName evidence="11">Inward rectifier potassium channel Irk</fullName>
    </submittedName>
</protein>
<evidence type="ECO:0000256" key="10">
    <source>
        <dbReference type="ARBA" id="ARBA00023303"/>
    </source>
</evidence>
<keyword evidence="10 11" id="KW-0407">Ion channel</keyword>
<keyword evidence="3" id="KW-0633">Potassium transport</keyword>